<evidence type="ECO:0000256" key="1">
    <source>
        <dbReference type="SAM" id="Coils"/>
    </source>
</evidence>
<accession>A0A9W8XAE3</accession>
<feature type="compositionally biased region" description="Polar residues" evidence="2">
    <location>
        <begin position="352"/>
        <end position="362"/>
    </location>
</feature>
<protein>
    <submittedName>
        <fullName evidence="3">Uncharacterized protein</fullName>
    </submittedName>
</protein>
<feature type="compositionally biased region" description="Low complexity" evidence="2">
    <location>
        <begin position="325"/>
        <end position="343"/>
    </location>
</feature>
<feature type="region of interest" description="Disordered" evidence="2">
    <location>
        <begin position="325"/>
        <end position="502"/>
    </location>
</feature>
<organism evidence="3 4">
    <name type="scientific">Didymosphaeria variabile</name>
    <dbReference type="NCBI Taxonomy" id="1932322"/>
    <lineage>
        <taxon>Eukaryota</taxon>
        <taxon>Fungi</taxon>
        <taxon>Dikarya</taxon>
        <taxon>Ascomycota</taxon>
        <taxon>Pezizomycotina</taxon>
        <taxon>Dothideomycetes</taxon>
        <taxon>Pleosporomycetidae</taxon>
        <taxon>Pleosporales</taxon>
        <taxon>Massarineae</taxon>
        <taxon>Didymosphaeriaceae</taxon>
        <taxon>Didymosphaeria</taxon>
    </lineage>
</organism>
<evidence type="ECO:0000256" key="2">
    <source>
        <dbReference type="SAM" id="MobiDB-lite"/>
    </source>
</evidence>
<feature type="coiled-coil region" evidence="1">
    <location>
        <begin position="152"/>
        <end position="179"/>
    </location>
</feature>
<evidence type="ECO:0000313" key="3">
    <source>
        <dbReference type="EMBL" id="KAJ4345539.1"/>
    </source>
</evidence>
<feature type="compositionally biased region" description="Polar residues" evidence="2">
    <location>
        <begin position="269"/>
        <end position="279"/>
    </location>
</feature>
<evidence type="ECO:0000313" key="4">
    <source>
        <dbReference type="Proteomes" id="UP001140513"/>
    </source>
</evidence>
<dbReference type="OrthoDB" id="3781102at2759"/>
<gene>
    <name evidence="3" type="ORF">N0V89_011672</name>
</gene>
<dbReference type="Proteomes" id="UP001140513">
    <property type="component" value="Unassembled WGS sequence"/>
</dbReference>
<sequence>MPLPSRPAGAIVPADLLWRHELKEHNAALLRRLNAFEAKFTDQERRVRKAEEAATTCTGLTGVLDVVKNGVDQLETKQQEFMTGMHKRLVDIDKDIGEFRNTQERVQRLMSSYQGLDDSIVDLSSLGPRVEIAEREILGLKNSVGRKHVHEMEHLDARLEALELQRSREAAQIRAMQDDFTKRCNGEVQKLRTDVVKMMEVRRPVEVQSPYMQIPRSPDTYTRSTNLAAPANKPANGAATTVTARAVALYQTPHNHSPKMQHVPHEVETQGTTQDSTQTREIEDLDLDTAFIPDISPSKPHMPPSHASPRKKPKLHHLEALPKLTPSAQPKAQPAAQPTAQSKARLKAQPKAQPNIQPTGVQTKAEATAKSKPGHKLQHLNSSPAPEPAPSKIVKLSVSTSKKRQGSPISAPRPTKQGPVVSATRQINAGLKIIPQSREKQQRPSQPARRSRRRSANATFYELGWDQTQQPQKKVGPVYDNPNKPSKPVKTKPRRLPPVPDE</sequence>
<dbReference type="GeneID" id="80915202"/>
<comment type="caution">
    <text evidence="3">The sequence shown here is derived from an EMBL/GenBank/DDBJ whole genome shotgun (WGS) entry which is preliminary data.</text>
</comment>
<proteinExistence type="predicted"/>
<reference evidence="3" key="1">
    <citation type="submission" date="2022-10" db="EMBL/GenBank/DDBJ databases">
        <title>Tapping the CABI collections for fungal endophytes: first genome assemblies for Collariella, Neodidymelliopsis, Ascochyta clinopodiicola, Didymella pomorum, Didymosphaeria variabile, Neocosmospora piperis and Neocucurbitaria cava.</title>
        <authorList>
            <person name="Hill R."/>
        </authorList>
    </citation>
    <scope>NUCLEOTIDE SEQUENCE</scope>
    <source>
        <strain evidence="3">IMI 356815</strain>
    </source>
</reference>
<dbReference type="RefSeq" id="XP_056065703.1">
    <property type="nucleotide sequence ID" value="XM_056220400.1"/>
</dbReference>
<keyword evidence="1" id="KW-0175">Coiled coil</keyword>
<keyword evidence="4" id="KW-1185">Reference proteome</keyword>
<dbReference type="EMBL" id="JAPEUX010000009">
    <property type="protein sequence ID" value="KAJ4345539.1"/>
    <property type="molecule type" value="Genomic_DNA"/>
</dbReference>
<feature type="region of interest" description="Disordered" evidence="2">
    <location>
        <begin position="256"/>
        <end position="313"/>
    </location>
</feature>
<name>A0A9W8XAE3_9PLEO</name>
<dbReference type="AlphaFoldDB" id="A0A9W8XAE3"/>
<feature type="coiled-coil region" evidence="1">
    <location>
        <begin position="19"/>
        <end position="53"/>
    </location>
</feature>